<dbReference type="GO" id="GO:0005886">
    <property type="term" value="C:plasma membrane"/>
    <property type="evidence" value="ECO:0007669"/>
    <property type="project" value="UniProtKB-SubCell"/>
</dbReference>
<keyword evidence="7" id="KW-1003">Cell membrane</keyword>
<comment type="similarity">
    <text evidence="7">Belongs to the ATPase delta chain family.</text>
</comment>
<dbReference type="GO" id="GO:0045259">
    <property type="term" value="C:proton-transporting ATP synthase complex"/>
    <property type="evidence" value="ECO:0007669"/>
    <property type="project" value="UniProtKB-KW"/>
</dbReference>
<evidence type="ECO:0000256" key="6">
    <source>
        <dbReference type="ARBA" id="ARBA00023310"/>
    </source>
</evidence>
<protein>
    <recommendedName>
        <fullName evidence="7">ATP synthase subunit delta</fullName>
    </recommendedName>
    <alternativeName>
        <fullName evidence="7">ATP synthase F(1) sector subunit delta</fullName>
    </alternativeName>
    <alternativeName>
        <fullName evidence="7">F-type ATPase subunit delta</fullName>
        <shortName evidence="7">F-ATPase subunit delta</shortName>
    </alternativeName>
</protein>
<comment type="function">
    <text evidence="7">This protein is part of the stalk that links CF(0) to CF(1). It either transmits conformational changes from CF(0) to CF(1) or is implicated in proton conduction.</text>
</comment>
<evidence type="ECO:0000256" key="5">
    <source>
        <dbReference type="ARBA" id="ARBA00023136"/>
    </source>
</evidence>
<dbReference type="GeneID" id="85016785"/>
<dbReference type="NCBIfam" id="TIGR01145">
    <property type="entry name" value="ATP_synt_delta"/>
    <property type="match status" value="1"/>
</dbReference>
<gene>
    <name evidence="7" type="primary">atpH</name>
    <name evidence="8" type="ORF">SAMN05444420_103287</name>
</gene>
<keyword evidence="4 7" id="KW-0406">Ion transport</keyword>
<sequence>MINSSKVAKRYAKALLDYSIEKHEEDNFVQEISSLVEVVRENPDLRALLHSPIVRMEIKHKVLQEVFSQRSAILNLLIEILLENKRVSDLYDIAREYIIQYNRYKGKTTAYLTTAVELPESLKAQFVQKAIALSGGKKITLESRVEPQLIGGFILRIDDLQYNASIAHKLYGIKEQLSENVY</sequence>
<evidence type="ECO:0000256" key="1">
    <source>
        <dbReference type="ARBA" id="ARBA00004370"/>
    </source>
</evidence>
<evidence type="ECO:0000256" key="4">
    <source>
        <dbReference type="ARBA" id="ARBA00023065"/>
    </source>
</evidence>
<dbReference type="EMBL" id="FNND01000003">
    <property type="protein sequence ID" value="SDW71827.1"/>
    <property type="molecule type" value="Genomic_DNA"/>
</dbReference>
<proteinExistence type="inferred from homology"/>
<dbReference type="InterPro" id="IPR000711">
    <property type="entry name" value="ATPase_OSCP/dsu"/>
</dbReference>
<dbReference type="HAMAP" id="MF_01416">
    <property type="entry name" value="ATP_synth_delta_bact"/>
    <property type="match status" value="1"/>
</dbReference>
<dbReference type="Pfam" id="PF00213">
    <property type="entry name" value="OSCP"/>
    <property type="match status" value="1"/>
</dbReference>
<dbReference type="Gene3D" id="1.10.520.20">
    <property type="entry name" value="N-terminal domain of the delta subunit of the F1F0-ATP synthase"/>
    <property type="match status" value="1"/>
</dbReference>
<dbReference type="OrthoDB" id="9802471at2"/>
<dbReference type="Proteomes" id="UP000182771">
    <property type="component" value="Unassembled WGS sequence"/>
</dbReference>
<keyword evidence="6 7" id="KW-0066">ATP synthesis</keyword>
<reference evidence="8 9" key="1">
    <citation type="submission" date="2016-10" db="EMBL/GenBank/DDBJ databases">
        <authorList>
            <person name="Varghese N."/>
            <person name="Submissions S."/>
        </authorList>
    </citation>
    <scope>NUCLEOTIDE SEQUENCE [LARGE SCALE GENOMIC DNA]</scope>
    <source>
        <strain evidence="8 9">DSM 11449</strain>
    </source>
</reference>
<keyword evidence="3 7" id="KW-0375">Hydrogen ion transport</keyword>
<evidence type="ECO:0000256" key="7">
    <source>
        <dbReference type="HAMAP-Rule" id="MF_01416"/>
    </source>
</evidence>
<dbReference type="InterPro" id="IPR026015">
    <property type="entry name" value="ATP_synth_OSCP/delta_N_sf"/>
</dbReference>
<keyword evidence="7" id="KW-0139">CF(1)</keyword>
<dbReference type="PANTHER" id="PTHR11910">
    <property type="entry name" value="ATP SYNTHASE DELTA CHAIN"/>
    <property type="match status" value="1"/>
</dbReference>
<evidence type="ECO:0000256" key="2">
    <source>
        <dbReference type="ARBA" id="ARBA00022448"/>
    </source>
</evidence>
<dbReference type="PRINTS" id="PR00125">
    <property type="entry name" value="ATPASEDELTA"/>
</dbReference>
<comment type="subcellular location">
    <subcellularLocation>
        <location evidence="7">Cell membrane</location>
        <topology evidence="7">Peripheral membrane protein</topology>
    </subcellularLocation>
    <subcellularLocation>
        <location evidence="1">Membrane</location>
    </subcellularLocation>
</comment>
<comment type="function">
    <text evidence="7">F(1)F(0) ATP synthase produces ATP from ADP in the presence of a proton or sodium gradient. F-type ATPases consist of two structural domains, F(1) containing the extramembraneous catalytic core and F(0) containing the membrane proton channel, linked together by a central stalk and a peripheral stalk. During catalysis, ATP synthesis in the catalytic domain of F(1) is coupled via a rotary mechanism of the central stalk subunits to proton translocation.</text>
</comment>
<dbReference type="RefSeq" id="WP_016420640.1">
    <property type="nucleotide sequence ID" value="NZ_FNND01000003.1"/>
</dbReference>
<evidence type="ECO:0000313" key="8">
    <source>
        <dbReference type="EMBL" id="SDW71827.1"/>
    </source>
</evidence>
<keyword evidence="9" id="KW-1185">Reference proteome</keyword>
<organism evidence="8 9">
    <name type="scientific">Capnocytophaga granulosa</name>
    <dbReference type="NCBI Taxonomy" id="45242"/>
    <lineage>
        <taxon>Bacteria</taxon>
        <taxon>Pseudomonadati</taxon>
        <taxon>Bacteroidota</taxon>
        <taxon>Flavobacteriia</taxon>
        <taxon>Flavobacteriales</taxon>
        <taxon>Flavobacteriaceae</taxon>
        <taxon>Capnocytophaga</taxon>
    </lineage>
</organism>
<dbReference type="AlphaFoldDB" id="A0A1H2VUC2"/>
<evidence type="ECO:0000313" key="9">
    <source>
        <dbReference type="Proteomes" id="UP000182771"/>
    </source>
</evidence>
<evidence type="ECO:0000256" key="3">
    <source>
        <dbReference type="ARBA" id="ARBA00022781"/>
    </source>
</evidence>
<dbReference type="SUPFAM" id="SSF47928">
    <property type="entry name" value="N-terminal domain of the delta subunit of the F1F0-ATP synthase"/>
    <property type="match status" value="1"/>
</dbReference>
<name>A0A1H2VUC2_9FLAO</name>
<keyword evidence="5 7" id="KW-0472">Membrane</keyword>
<accession>A0A1H2VUC2</accession>
<dbReference type="GO" id="GO:0046933">
    <property type="term" value="F:proton-transporting ATP synthase activity, rotational mechanism"/>
    <property type="evidence" value="ECO:0007669"/>
    <property type="project" value="UniProtKB-UniRule"/>
</dbReference>
<keyword evidence="2 7" id="KW-0813">Transport</keyword>
<comment type="caution">
    <text evidence="8">The sequence shown here is derived from an EMBL/GenBank/DDBJ whole genome shotgun (WGS) entry which is preliminary data.</text>
</comment>